<protein>
    <recommendedName>
        <fullName evidence="4">Hybrid sensor histidine kinase/response regulator</fullName>
    </recommendedName>
</protein>
<gene>
    <name evidence="2" type="ORF">Q8A64_15525</name>
</gene>
<evidence type="ECO:0000256" key="1">
    <source>
        <dbReference type="SAM" id="Phobius"/>
    </source>
</evidence>
<keyword evidence="1" id="KW-0472">Membrane</keyword>
<keyword evidence="1" id="KW-0812">Transmembrane</keyword>
<accession>A0ABU1BS35</accession>
<keyword evidence="1" id="KW-1133">Transmembrane helix</keyword>
<proteinExistence type="predicted"/>
<reference evidence="2 3" key="1">
    <citation type="submission" date="2023-08" db="EMBL/GenBank/DDBJ databases">
        <title>Oxalobacteraceae gen .nov., isolated from river sludge outside the plant.</title>
        <authorList>
            <person name="Zhao S.Y."/>
        </authorList>
    </citation>
    <scope>NUCLEOTIDE SEQUENCE [LARGE SCALE GENOMIC DNA]</scope>
    <source>
        <strain evidence="2 3">R-40</strain>
    </source>
</reference>
<feature type="transmembrane region" description="Helical" evidence="1">
    <location>
        <begin position="37"/>
        <end position="53"/>
    </location>
</feature>
<evidence type="ECO:0008006" key="4">
    <source>
        <dbReference type="Google" id="ProtNLM"/>
    </source>
</evidence>
<feature type="transmembrane region" description="Helical" evidence="1">
    <location>
        <begin position="12"/>
        <end position="31"/>
    </location>
</feature>
<name>A0ABU1BS35_9BURK</name>
<feature type="transmembrane region" description="Helical" evidence="1">
    <location>
        <begin position="60"/>
        <end position="78"/>
    </location>
</feature>
<dbReference type="Gene3D" id="1.10.287.130">
    <property type="match status" value="1"/>
</dbReference>
<feature type="transmembrane region" description="Helical" evidence="1">
    <location>
        <begin position="84"/>
        <end position="107"/>
    </location>
</feature>
<comment type="caution">
    <text evidence="2">The sequence shown here is derived from an EMBL/GenBank/DDBJ whole genome shotgun (WGS) entry which is preliminary data.</text>
</comment>
<dbReference type="Proteomes" id="UP001225596">
    <property type="component" value="Unassembled WGS sequence"/>
</dbReference>
<evidence type="ECO:0000313" key="2">
    <source>
        <dbReference type="EMBL" id="MDQ9171823.1"/>
    </source>
</evidence>
<feature type="non-terminal residue" evidence="2">
    <location>
        <position position="168"/>
    </location>
</feature>
<organism evidence="2 3">
    <name type="scientific">Keguizhuia sedimenti</name>
    <dbReference type="NCBI Taxonomy" id="3064264"/>
    <lineage>
        <taxon>Bacteria</taxon>
        <taxon>Pseudomonadati</taxon>
        <taxon>Pseudomonadota</taxon>
        <taxon>Betaproteobacteria</taxon>
        <taxon>Burkholderiales</taxon>
        <taxon>Oxalobacteraceae</taxon>
        <taxon>Keguizhuia</taxon>
    </lineage>
</organism>
<dbReference type="EMBL" id="JAUYVH010000013">
    <property type="protein sequence ID" value="MDQ9171823.1"/>
    <property type="molecule type" value="Genomic_DNA"/>
</dbReference>
<keyword evidence="3" id="KW-1185">Reference proteome</keyword>
<sequence length="168" mass="18070">MSTSTLNTPSARSSSFLSILAVILTIGIFLADAFTPLNIAIAVLYGAVILMVSPVWTRGAVIAMTVLSIVLTLTAYTIGHSLNFFGSGFGRCMISITAITVIGFLVLRGQAANLALRQLNRTLEERINARTNELERTHAQLHQSQKMEAIGQLTGGVAHDFNNILQVI</sequence>
<evidence type="ECO:0000313" key="3">
    <source>
        <dbReference type="Proteomes" id="UP001225596"/>
    </source>
</evidence>